<evidence type="ECO:0000313" key="2">
    <source>
        <dbReference type="EMBL" id="MFD4214353.1"/>
    </source>
</evidence>
<keyword evidence="1" id="KW-0472">Membrane</keyword>
<name>A0ABW6EH83_9ACTN</name>
<evidence type="ECO:0000313" key="3">
    <source>
        <dbReference type="Proteomes" id="UP001598251"/>
    </source>
</evidence>
<comment type="caution">
    <text evidence="2">The sequence shown here is derived from an EMBL/GenBank/DDBJ whole genome shotgun (WGS) entry which is preliminary data.</text>
</comment>
<gene>
    <name evidence="2" type="ORF">ACFWSS_15855</name>
</gene>
<dbReference type="Proteomes" id="UP001598251">
    <property type="component" value="Unassembled WGS sequence"/>
</dbReference>
<feature type="transmembrane region" description="Helical" evidence="1">
    <location>
        <begin position="34"/>
        <end position="56"/>
    </location>
</feature>
<feature type="transmembrane region" description="Helical" evidence="1">
    <location>
        <begin position="12"/>
        <end position="28"/>
    </location>
</feature>
<organism evidence="2 3">
    <name type="scientific">Streptomyces sindenensis</name>
    <dbReference type="NCBI Taxonomy" id="67363"/>
    <lineage>
        <taxon>Bacteria</taxon>
        <taxon>Bacillati</taxon>
        <taxon>Actinomycetota</taxon>
        <taxon>Actinomycetes</taxon>
        <taxon>Kitasatosporales</taxon>
        <taxon>Streptomycetaceae</taxon>
        <taxon>Streptomyces</taxon>
    </lineage>
</organism>
<keyword evidence="1" id="KW-1133">Transmembrane helix</keyword>
<evidence type="ECO:0000256" key="1">
    <source>
        <dbReference type="SAM" id="Phobius"/>
    </source>
</evidence>
<accession>A0ABW6EH83</accession>
<reference evidence="2 3" key="1">
    <citation type="submission" date="2024-09" db="EMBL/GenBank/DDBJ databases">
        <title>The Natural Products Discovery Center: Release of the First 8490 Sequenced Strains for Exploring Actinobacteria Biosynthetic Diversity.</title>
        <authorList>
            <person name="Kalkreuter E."/>
            <person name="Kautsar S.A."/>
            <person name="Yang D."/>
            <person name="Bader C.D."/>
            <person name="Teijaro C.N."/>
            <person name="Fluegel L."/>
            <person name="Davis C.M."/>
            <person name="Simpson J.R."/>
            <person name="Lauterbach L."/>
            <person name="Steele A.D."/>
            <person name="Gui C."/>
            <person name="Meng S."/>
            <person name="Li G."/>
            <person name="Viehrig K."/>
            <person name="Ye F."/>
            <person name="Su P."/>
            <person name="Kiefer A.F."/>
            <person name="Nichols A."/>
            <person name="Cepeda A.J."/>
            <person name="Yan W."/>
            <person name="Fan B."/>
            <person name="Jiang Y."/>
            <person name="Adhikari A."/>
            <person name="Zheng C.-J."/>
            <person name="Schuster L."/>
            <person name="Cowan T.M."/>
            <person name="Smanski M.J."/>
            <person name="Chevrette M.G."/>
            <person name="De Carvalho L.P.S."/>
            <person name="Shen B."/>
        </authorList>
    </citation>
    <scope>NUCLEOTIDE SEQUENCE [LARGE SCALE GENOMIC DNA]</scope>
    <source>
        <strain evidence="2 3">NPDC058546</strain>
    </source>
</reference>
<sequence length="69" mass="7165">MAVAGKRSYLDTPGYLAFLAVVAFWAAASSGSPLYVRVLAGITAALAAGHLAMTLVRRRRDRRTASGGG</sequence>
<protein>
    <submittedName>
        <fullName evidence="2">Uncharacterized protein</fullName>
    </submittedName>
</protein>
<dbReference type="EMBL" id="JBHXOF010000008">
    <property type="protein sequence ID" value="MFD4214353.1"/>
    <property type="molecule type" value="Genomic_DNA"/>
</dbReference>
<keyword evidence="3" id="KW-1185">Reference proteome</keyword>
<keyword evidence="1" id="KW-0812">Transmembrane</keyword>
<dbReference type="RefSeq" id="WP_382825763.1">
    <property type="nucleotide sequence ID" value="NZ_JBHXLY010000008.1"/>
</dbReference>
<proteinExistence type="predicted"/>